<dbReference type="FunFam" id="1.10.630.10:FF:000238">
    <property type="entry name" value="Cytochrome P450 2A6"/>
    <property type="match status" value="1"/>
</dbReference>
<comment type="similarity">
    <text evidence="5">Belongs to the cytochrome P450 family.</text>
</comment>
<organism evidence="20">
    <name type="scientific">Anopheles sinensis</name>
    <name type="common">Mosquito</name>
    <dbReference type="NCBI Taxonomy" id="74873"/>
    <lineage>
        <taxon>Eukaryota</taxon>
        <taxon>Metazoa</taxon>
        <taxon>Ecdysozoa</taxon>
        <taxon>Arthropoda</taxon>
        <taxon>Hexapoda</taxon>
        <taxon>Insecta</taxon>
        <taxon>Pterygota</taxon>
        <taxon>Neoptera</taxon>
        <taxon>Endopterygota</taxon>
        <taxon>Diptera</taxon>
        <taxon>Nematocera</taxon>
        <taxon>Culicoidea</taxon>
        <taxon>Culicidae</taxon>
        <taxon>Anophelinae</taxon>
        <taxon>Anopheles</taxon>
    </lineage>
</organism>
<dbReference type="Pfam" id="PF04969">
    <property type="entry name" value="CS"/>
    <property type="match status" value="1"/>
</dbReference>
<dbReference type="PANTHER" id="PTHR46983">
    <property type="entry name" value="CYSTEINE AND HISTIDINE-RICH DOMAIN-CONTAINING PROTEIN 1"/>
    <property type="match status" value="1"/>
</dbReference>
<keyword evidence="22" id="KW-1185">Reference proteome</keyword>
<evidence type="ECO:0000256" key="3">
    <source>
        <dbReference type="ARBA" id="ARBA00004174"/>
    </source>
</evidence>
<evidence type="ECO:0000256" key="12">
    <source>
        <dbReference type="ARBA" id="ARBA00023002"/>
    </source>
</evidence>
<evidence type="ECO:0008006" key="23">
    <source>
        <dbReference type="Google" id="ProtNLM"/>
    </source>
</evidence>
<keyword evidence="7 16" id="KW-0479">Metal-binding</keyword>
<dbReference type="InterPro" id="IPR017972">
    <property type="entry name" value="Cyt_P450_CS"/>
</dbReference>
<feature type="domain" description="CHORD" evidence="19">
    <location>
        <begin position="623"/>
        <end position="682"/>
    </location>
</feature>
<dbReference type="SUPFAM" id="SSF49764">
    <property type="entry name" value="HSP20-like chaperones"/>
    <property type="match status" value="1"/>
</dbReference>
<dbReference type="PROSITE" id="PS00086">
    <property type="entry name" value="CYTOCHROME_P450"/>
    <property type="match status" value="1"/>
</dbReference>
<evidence type="ECO:0000256" key="14">
    <source>
        <dbReference type="ARBA" id="ARBA00023033"/>
    </source>
</evidence>
<feature type="binding site" description="axial binding residue" evidence="16">
    <location>
        <position position="458"/>
    </location>
    <ligand>
        <name>heme</name>
        <dbReference type="ChEBI" id="CHEBI:30413"/>
    </ligand>
    <ligandPart>
        <name>Fe</name>
        <dbReference type="ChEBI" id="CHEBI:18248"/>
    </ligandPart>
</feature>
<dbReference type="Gene3D" id="4.10.1130.20">
    <property type="match status" value="1"/>
</dbReference>
<comment type="cofactor">
    <cofactor evidence="1 16">
        <name>heme</name>
        <dbReference type="ChEBI" id="CHEBI:30413"/>
    </cofactor>
</comment>
<feature type="region of interest" description="Disordered" evidence="17">
    <location>
        <begin position="784"/>
        <end position="834"/>
    </location>
</feature>
<evidence type="ECO:0000313" key="21">
    <source>
        <dbReference type="EnsemblMetazoa" id="ASIC021356-PA"/>
    </source>
</evidence>
<dbReference type="STRING" id="74873.A0A084WS76"/>
<evidence type="ECO:0000256" key="6">
    <source>
        <dbReference type="ARBA" id="ARBA00022617"/>
    </source>
</evidence>
<dbReference type="Pfam" id="PF04968">
    <property type="entry name" value="CHORD"/>
    <property type="match status" value="1"/>
</dbReference>
<dbReference type="InterPro" id="IPR001128">
    <property type="entry name" value="Cyt_P450"/>
</dbReference>
<dbReference type="InterPro" id="IPR007052">
    <property type="entry name" value="CS_dom"/>
</dbReference>
<evidence type="ECO:0000256" key="2">
    <source>
        <dbReference type="ARBA" id="ARBA00003690"/>
    </source>
</evidence>
<feature type="domain" description="CS" evidence="18">
    <location>
        <begin position="693"/>
        <end position="784"/>
    </location>
</feature>
<evidence type="ECO:0000313" key="20">
    <source>
        <dbReference type="EMBL" id="KFB53070.1"/>
    </source>
</evidence>
<feature type="region of interest" description="Disordered" evidence="17">
    <location>
        <begin position="535"/>
        <end position="562"/>
    </location>
</feature>
<evidence type="ECO:0000256" key="15">
    <source>
        <dbReference type="ARBA" id="ARBA00023136"/>
    </source>
</evidence>
<keyword evidence="14" id="KW-0503">Monooxygenase</keyword>
<dbReference type="PROSITE" id="PS51401">
    <property type="entry name" value="CHORD"/>
    <property type="match status" value="2"/>
</dbReference>
<comment type="subcellular location">
    <subcellularLocation>
        <location evidence="4">Endoplasmic reticulum membrane</location>
        <topology evidence="4">Peripheral membrane protein</topology>
    </subcellularLocation>
    <subcellularLocation>
        <location evidence="3">Microsome membrane</location>
        <topology evidence="3">Peripheral membrane protein</topology>
    </subcellularLocation>
</comment>
<dbReference type="PRINTS" id="PR00385">
    <property type="entry name" value="P450"/>
</dbReference>
<evidence type="ECO:0000256" key="16">
    <source>
        <dbReference type="PIRSR" id="PIRSR602401-1"/>
    </source>
</evidence>
<dbReference type="OrthoDB" id="1103324at2759"/>
<evidence type="ECO:0000259" key="18">
    <source>
        <dbReference type="PROSITE" id="PS51203"/>
    </source>
</evidence>
<dbReference type="Gene3D" id="1.10.630.10">
    <property type="entry name" value="Cytochrome P450"/>
    <property type="match status" value="1"/>
</dbReference>
<keyword evidence="8" id="KW-0677">Repeat</keyword>
<evidence type="ECO:0000256" key="11">
    <source>
        <dbReference type="ARBA" id="ARBA00022848"/>
    </source>
</evidence>
<dbReference type="Pfam" id="PF00067">
    <property type="entry name" value="p450"/>
    <property type="match status" value="1"/>
</dbReference>
<dbReference type="Gene3D" id="2.60.40.790">
    <property type="match status" value="1"/>
</dbReference>
<dbReference type="GO" id="GO:0016705">
    <property type="term" value="F:oxidoreductase activity, acting on paired donors, with incorporation or reduction of molecular oxygen"/>
    <property type="evidence" value="ECO:0007669"/>
    <property type="project" value="InterPro"/>
</dbReference>
<evidence type="ECO:0000256" key="5">
    <source>
        <dbReference type="ARBA" id="ARBA00010617"/>
    </source>
</evidence>
<dbReference type="VEuPathDB" id="VectorBase:ASIS023549"/>
<evidence type="ECO:0000259" key="19">
    <source>
        <dbReference type="PROSITE" id="PS51401"/>
    </source>
</evidence>
<dbReference type="PANTHER" id="PTHR46983:SF3">
    <property type="entry name" value="CHPADIPLOID STATE MAINTENANCE PROTEIN CHPA"/>
    <property type="match status" value="1"/>
</dbReference>
<dbReference type="EnsemblMetazoa" id="ASIC021356-RA">
    <property type="protein sequence ID" value="ASIC021356-PA"/>
    <property type="gene ID" value="ASIC021356"/>
</dbReference>
<keyword evidence="12" id="KW-0560">Oxidoreductase</keyword>
<dbReference type="OMA" id="YLHNIKR"/>
<dbReference type="InterPro" id="IPR002401">
    <property type="entry name" value="Cyt_P450_E_grp-I"/>
</dbReference>
<evidence type="ECO:0000313" key="22">
    <source>
        <dbReference type="Proteomes" id="UP000030765"/>
    </source>
</evidence>
<dbReference type="GO" id="GO:0005506">
    <property type="term" value="F:iron ion binding"/>
    <property type="evidence" value="ECO:0007669"/>
    <property type="project" value="InterPro"/>
</dbReference>
<evidence type="ECO:0000256" key="17">
    <source>
        <dbReference type="SAM" id="MobiDB-lite"/>
    </source>
</evidence>
<evidence type="ECO:0000256" key="13">
    <source>
        <dbReference type="ARBA" id="ARBA00023004"/>
    </source>
</evidence>
<evidence type="ECO:0000256" key="7">
    <source>
        <dbReference type="ARBA" id="ARBA00022723"/>
    </source>
</evidence>
<keyword evidence="15" id="KW-0472">Membrane</keyword>
<evidence type="ECO:0000256" key="10">
    <source>
        <dbReference type="ARBA" id="ARBA00022833"/>
    </source>
</evidence>
<feature type="domain" description="CHORD" evidence="19">
    <location>
        <begin position="476"/>
        <end position="538"/>
    </location>
</feature>
<evidence type="ECO:0000256" key="1">
    <source>
        <dbReference type="ARBA" id="ARBA00001971"/>
    </source>
</evidence>
<evidence type="ECO:0000256" key="8">
    <source>
        <dbReference type="ARBA" id="ARBA00022737"/>
    </source>
</evidence>
<dbReference type="InterPro" id="IPR008978">
    <property type="entry name" value="HSP20-like_chaperone"/>
</dbReference>
<feature type="compositionally biased region" description="Acidic residues" evidence="17">
    <location>
        <begin position="811"/>
        <end position="821"/>
    </location>
</feature>
<dbReference type="AlphaFoldDB" id="A0A084WS76"/>
<name>A0A084WS76_ANOSI</name>
<dbReference type="InterPro" id="IPR036396">
    <property type="entry name" value="Cyt_P450_sf"/>
</dbReference>
<feature type="compositionally biased region" description="Polar residues" evidence="17">
    <location>
        <begin position="825"/>
        <end position="834"/>
    </location>
</feature>
<dbReference type="Proteomes" id="UP000030765">
    <property type="component" value="Unassembled WGS sequence"/>
</dbReference>
<reference evidence="20 22" key="1">
    <citation type="journal article" date="2014" name="BMC Genomics">
        <title>Genome sequence of Anopheles sinensis provides insight into genetics basis of mosquito competence for malaria parasites.</title>
        <authorList>
            <person name="Zhou D."/>
            <person name="Zhang D."/>
            <person name="Ding G."/>
            <person name="Shi L."/>
            <person name="Hou Q."/>
            <person name="Ye Y."/>
            <person name="Xu Y."/>
            <person name="Zhou H."/>
            <person name="Xiong C."/>
            <person name="Li S."/>
            <person name="Yu J."/>
            <person name="Hong S."/>
            <person name="Yu X."/>
            <person name="Zou P."/>
            <person name="Chen C."/>
            <person name="Chang X."/>
            <person name="Wang W."/>
            <person name="Lv Y."/>
            <person name="Sun Y."/>
            <person name="Ma L."/>
            <person name="Shen B."/>
            <person name="Zhu C."/>
        </authorList>
    </citation>
    <scope>NUCLEOTIDE SEQUENCE [LARGE SCALE GENOMIC DNA]</scope>
</reference>
<keyword evidence="9" id="KW-0256">Endoplasmic reticulum</keyword>
<dbReference type="InterPro" id="IPR007051">
    <property type="entry name" value="CHORD_dom"/>
</dbReference>
<dbReference type="GO" id="GO:0020037">
    <property type="term" value="F:heme binding"/>
    <property type="evidence" value="ECO:0007669"/>
    <property type="project" value="InterPro"/>
</dbReference>
<accession>A0A084WS76</accession>
<protein>
    <recommendedName>
        <fullName evidence="23">Cytochrome P450</fullName>
    </recommendedName>
</protein>
<dbReference type="GO" id="GO:0004497">
    <property type="term" value="F:monooxygenase activity"/>
    <property type="evidence" value="ECO:0007669"/>
    <property type="project" value="UniProtKB-KW"/>
</dbReference>
<dbReference type="PROSITE" id="PS51203">
    <property type="entry name" value="CS"/>
    <property type="match status" value="1"/>
</dbReference>
<proteinExistence type="inferred from homology"/>
<dbReference type="GO" id="GO:0005789">
    <property type="term" value="C:endoplasmic reticulum membrane"/>
    <property type="evidence" value="ECO:0007669"/>
    <property type="project" value="UniProtKB-SubCell"/>
</dbReference>
<dbReference type="InterPro" id="IPR039790">
    <property type="entry name" value="CHRD1"/>
</dbReference>
<gene>
    <name evidence="20" type="ORF">ZHAS_00021356</name>
</gene>
<feature type="compositionally biased region" description="Basic and acidic residues" evidence="17">
    <location>
        <begin position="544"/>
        <end position="557"/>
    </location>
</feature>
<keyword evidence="11" id="KW-0492">Microsome</keyword>
<dbReference type="VEuPathDB" id="VectorBase:ASIC021356"/>
<dbReference type="EMBL" id="ATLV01026348">
    <property type="status" value="NOT_ANNOTATED_CDS"/>
    <property type="molecule type" value="Genomic_DNA"/>
</dbReference>
<evidence type="ECO:0000256" key="9">
    <source>
        <dbReference type="ARBA" id="ARBA00022824"/>
    </source>
</evidence>
<keyword evidence="13 16" id="KW-0408">Iron</keyword>
<dbReference type="SUPFAM" id="SSF48264">
    <property type="entry name" value="Cytochrome P450"/>
    <property type="match status" value="1"/>
</dbReference>
<keyword evidence="6 16" id="KW-0349">Heme</keyword>
<dbReference type="PRINTS" id="PR00463">
    <property type="entry name" value="EP450I"/>
</dbReference>
<evidence type="ECO:0000256" key="4">
    <source>
        <dbReference type="ARBA" id="ARBA00004406"/>
    </source>
</evidence>
<reference evidence="21" key="2">
    <citation type="submission" date="2020-05" db="UniProtKB">
        <authorList>
            <consortium name="EnsemblMetazoa"/>
        </authorList>
    </citation>
    <scope>IDENTIFICATION</scope>
</reference>
<dbReference type="EMBL" id="KE525410">
    <property type="protein sequence ID" value="KFB53070.1"/>
    <property type="molecule type" value="Genomic_DNA"/>
</dbReference>
<keyword evidence="10" id="KW-0862">Zinc</keyword>
<comment type="function">
    <text evidence="2">May be involved in the metabolism of insect hormones and in the breakdown of synthetic insecticides.</text>
</comment>
<sequence length="834" mass="95876">MAAVSVLLWLALLALLLYRFYLHNIKRPPNYPPGPPRIPLLEDYGLLLLINYRHLHRAAYRLARFYRTKVLGLSLAGVPTLVINDLTVAREVLTRREFDGRPILYLALMRQKHFKRRGVFFTDGPEWRDQRWFFLRYLRDYGFGKRSEEYELEVDYELQELVNVLKTGPQYDYERDYMRDGFVKCPDIFFVVLANALLQIFVGERYHRSKAEALVKAGRKGLLFLRNGDDYGTIFSYFPWLRYVYPFTIKYRKIREGMLGLVQLMETIVKRQQNTFDSGNPRNFIDLYLREMQRHIPQDDIFTFQFDQLVAGMADFYLPAISGSAVQLSMLLERLLLQPDVARRIQQEIEDCVGTSRLPTLDDRINMPYTEATLREGLRIDTLIPSGIVHRTMQNATLQGYAIPENTLILTSLDRVNNQPEVWGDPETFRPERFLDDDGKLALSKDRSLPFGAGKRLCAGETYSRNTLFLILTTIMQNFNLQQRPSDRLPDLSKRHGCVHHPGVPFFHDAYKGWTCCNKKSVDFTEFLNIKGCTRGPHSNVKPPEPEKKKDDAKDTEEPAPAEVKIREPIRPTMERPPFEMELTSIDPWVAPAFRKQIDEMPIVAVPKKTAAELAAIEPGTVCKHGGCNCTYEETKTNNAPCVYHPGVPIFHEGLKFWSCCQRKTSDFTAFMNQAGCETGNHRWVSEEDEAKAVKCRLDWHQTATTVVVTVYAKNYHYAKSFVRANPIRLAICLVFPQQNGNEYNVDMELRGVIDVGQCKVHMYGTKVEITLIKAEPGTWAKLDFPRAKPTQGSQKVDDKSKTDNNNGTESDSDVDLDDLEPSMRTASITEIKD</sequence>